<proteinExistence type="predicted"/>
<reference evidence="4" key="1">
    <citation type="journal article" date="2016" name="Proc. Natl. Acad. Sci. U.S.A.">
        <title>Comparative genomics of biotechnologically important yeasts.</title>
        <authorList>
            <person name="Riley R."/>
            <person name="Haridas S."/>
            <person name="Wolfe K.H."/>
            <person name="Lopes M.R."/>
            <person name="Hittinger C.T."/>
            <person name="Goeker M."/>
            <person name="Salamov A.A."/>
            <person name="Wisecaver J.H."/>
            <person name="Long T.M."/>
            <person name="Calvey C.H."/>
            <person name="Aerts A.L."/>
            <person name="Barry K.W."/>
            <person name="Choi C."/>
            <person name="Clum A."/>
            <person name="Coughlan A.Y."/>
            <person name="Deshpande S."/>
            <person name="Douglass A.P."/>
            <person name="Hanson S.J."/>
            <person name="Klenk H.-P."/>
            <person name="LaButti K.M."/>
            <person name="Lapidus A."/>
            <person name="Lindquist E.A."/>
            <person name="Lipzen A.M."/>
            <person name="Meier-Kolthoff J.P."/>
            <person name="Ohm R.A."/>
            <person name="Otillar R.P."/>
            <person name="Pangilinan J.L."/>
            <person name="Peng Y."/>
            <person name="Rokas A."/>
            <person name="Rosa C.A."/>
            <person name="Scheuner C."/>
            <person name="Sibirny A.A."/>
            <person name="Slot J.C."/>
            <person name="Stielow J.B."/>
            <person name="Sun H."/>
            <person name="Kurtzman C.P."/>
            <person name="Blackwell M."/>
            <person name="Grigoriev I.V."/>
            <person name="Jeffries T.W."/>
        </authorList>
    </citation>
    <scope>NUCLEOTIDE SEQUENCE [LARGE SCALE GENOMIC DNA]</scope>
    <source>
        <strain evidence="4">NRRL Y-1626</strain>
    </source>
</reference>
<evidence type="ECO:0000256" key="2">
    <source>
        <dbReference type="SAM" id="MobiDB-lite"/>
    </source>
</evidence>
<accession>A0A1B7T9A1</accession>
<sequence>MSTDLSLDISNQIYVKRLVKSENEFCMICSYPTKTCLYKKNFLQMNKKTYADWFYICEDHLLNEELLEPKNTKEIKELSDEIEKLNQQIKIKNQEIASEKQTWIDSAMSSTTSYISSKISFTGKKKEEEEKKEKDDDSEENSDIKVDKKTKKQEVTELLDNLAARKEQLVFLRKSIKYFNLTNPTYITRKEAMARSLSKANKKPTTEKTNTKSTSPILNFPSAPTHNPL</sequence>
<dbReference type="Proteomes" id="UP000092321">
    <property type="component" value="Unassembled WGS sequence"/>
</dbReference>
<keyword evidence="1" id="KW-0175">Coiled coil</keyword>
<evidence type="ECO:0000313" key="4">
    <source>
        <dbReference type="Proteomes" id="UP000092321"/>
    </source>
</evidence>
<evidence type="ECO:0008006" key="5">
    <source>
        <dbReference type="Google" id="ProtNLM"/>
    </source>
</evidence>
<feature type="region of interest" description="Disordered" evidence="2">
    <location>
        <begin position="125"/>
        <end position="146"/>
    </location>
</feature>
<organism evidence="3 4">
    <name type="scientific">Hanseniaspora valbyensis NRRL Y-1626</name>
    <dbReference type="NCBI Taxonomy" id="766949"/>
    <lineage>
        <taxon>Eukaryota</taxon>
        <taxon>Fungi</taxon>
        <taxon>Dikarya</taxon>
        <taxon>Ascomycota</taxon>
        <taxon>Saccharomycotina</taxon>
        <taxon>Saccharomycetes</taxon>
        <taxon>Saccharomycodales</taxon>
        <taxon>Saccharomycodaceae</taxon>
        <taxon>Hanseniaspora</taxon>
    </lineage>
</organism>
<dbReference type="InterPro" id="IPR013640">
    <property type="entry name" value="Vfa1"/>
</dbReference>
<dbReference type="GO" id="GO:0007034">
    <property type="term" value="P:vacuolar transport"/>
    <property type="evidence" value="ECO:0007669"/>
    <property type="project" value="TreeGrafter"/>
</dbReference>
<dbReference type="AlphaFoldDB" id="A0A1B7T9A1"/>
<protein>
    <recommendedName>
        <fullName evidence="5">DUF1742-domain-containing protein</fullName>
    </recommendedName>
</protein>
<dbReference type="GO" id="GO:0005768">
    <property type="term" value="C:endosome"/>
    <property type="evidence" value="ECO:0007669"/>
    <property type="project" value="TreeGrafter"/>
</dbReference>
<dbReference type="OrthoDB" id="2158714at2759"/>
<dbReference type="EMBL" id="LXPE01000157">
    <property type="protein sequence ID" value="OBA25293.1"/>
    <property type="molecule type" value="Genomic_DNA"/>
</dbReference>
<feature type="coiled-coil region" evidence="1">
    <location>
        <begin position="68"/>
        <end position="102"/>
    </location>
</feature>
<feature type="region of interest" description="Disordered" evidence="2">
    <location>
        <begin position="197"/>
        <end position="229"/>
    </location>
</feature>
<dbReference type="PANTHER" id="PTHR28218:SF1">
    <property type="entry name" value="VPS4-ASSOCIATED PROTEIN 1"/>
    <property type="match status" value="1"/>
</dbReference>
<gene>
    <name evidence="3" type="ORF">HANVADRAFT_76968</name>
</gene>
<comment type="caution">
    <text evidence="3">The sequence shown here is derived from an EMBL/GenBank/DDBJ whole genome shotgun (WGS) entry which is preliminary data.</text>
</comment>
<evidence type="ECO:0000256" key="1">
    <source>
        <dbReference type="SAM" id="Coils"/>
    </source>
</evidence>
<feature type="compositionally biased region" description="Basic and acidic residues" evidence="2">
    <location>
        <begin position="125"/>
        <end position="135"/>
    </location>
</feature>
<dbReference type="Pfam" id="PF08432">
    <property type="entry name" value="Vfa1"/>
    <property type="match status" value="1"/>
</dbReference>
<evidence type="ECO:0000313" key="3">
    <source>
        <dbReference type="EMBL" id="OBA25293.1"/>
    </source>
</evidence>
<dbReference type="PANTHER" id="PTHR28218">
    <property type="entry name" value="VPS4-ASSOCIATED PROTEIN 1"/>
    <property type="match status" value="1"/>
</dbReference>
<keyword evidence="4" id="KW-1185">Reference proteome</keyword>
<name>A0A1B7T9A1_9ASCO</name>